<accession>A0A2X3BGC7</accession>
<dbReference type="RefSeq" id="WP_112058714.1">
    <property type="nucleotide sequence ID" value="NZ_UAWL01000006.1"/>
</dbReference>
<reference evidence="1 2" key="1">
    <citation type="submission" date="2018-06" db="EMBL/GenBank/DDBJ databases">
        <authorList>
            <consortium name="Pathogen Informatics"/>
            <person name="Doyle S."/>
        </authorList>
    </citation>
    <scope>NUCLEOTIDE SEQUENCE [LARGE SCALE GENOMIC DNA]</scope>
    <source>
        <strain evidence="1 2">NCTC13102</strain>
    </source>
</reference>
<proteinExistence type="predicted"/>
<sequence length="160" mass="17415">MSDEAFDSHYAALTQDSNLAQAQKTENFRASGFFLPYYNKSTIAITGTTQANVNSVGYIKGGIMGGHFFTRSGTYGVYAGYEASDFAVEHNRAPLDLNINSYFLGIKYSTLIAKAGNHSFFIKADVGGLFNRINGNISYTTDLITAKGKLRQLLGLIPQS</sequence>
<dbReference type="EMBL" id="UAWL01000006">
    <property type="protein sequence ID" value="SQB98834.1"/>
    <property type="molecule type" value="Genomic_DNA"/>
</dbReference>
<name>A0A2X3BGC7_9HELI</name>
<evidence type="ECO:0000313" key="2">
    <source>
        <dbReference type="Proteomes" id="UP000250166"/>
    </source>
</evidence>
<dbReference type="AlphaFoldDB" id="A0A2X3BGC7"/>
<protein>
    <submittedName>
        <fullName evidence="1">Uncharacterized protein</fullName>
    </submittedName>
</protein>
<organism evidence="1 2">
    <name type="scientific">Helicobacter fennelliae</name>
    <dbReference type="NCBI Taxonomy" id="215"/>
    <lineage>
        <taxon>Bacteria</taxon>
        <taxon>Pseudomonadati</taxon>
        <taxon>Campylobacterota</taxon>
        <taxon>Epsilonproteobacteria</taxon>
        <taxon>Campylobacterales</taxon>
        <taxon>Helicobacteraceae</taxon>
        <taxon>Helicobacter</taxon>
    </lineage>
</organism>
<gene>
    <name evidence="1" type="ORF">NCTC13102_01301</name>
</gene>
<dbReference type="Proteomes" id="UP000250166">
    <property type="component" value="Unassembled WGS sequence"/>
</dbReference>
<evidence type="ECO:0000313" key="1">
    <source>
        <dbReference type="EMBL" id="SQB98834.1"/>
    </source>
</evidence>